<feature type="compositionally biased region" description="Polar residues" evidence="1">
    <location>
        <begin position="121"/>
        <end position="130"/>
    </location>
</feature>
<reference evidence="3" key="1">
    <citation type="journal article" date="2023" name="Mol. Phylogenet. Evol.">
        <title>Genome-scale phylogeny and comparative genomics of the fungal order Sordariales.</title>
        <authorList>
            <person name="Hensen N."/>
            <person name="Bonometti L."/>
            <person name="Westerberg I."/>
            <person name="Brannstrom I.O."/>
            <person name="Guillou S."/>
            <person name="Cros-Aarteil S."/>
            <person name="Calhoun S."/>
            <person name="Haridas S."/>
            <person name="Kuo A."/>
            <person name="Mondo S."/>
            <person name="Pangilinan J."/>
            <person name="Riley R."/>
            <person name="LaButti K."/>
            <person name="Andreopoulos B."/>
            <person name="Lipzen A."/>
            <person name="Chen C."/>
            <person name="Yan M."/>
            <person name="Daum C."/>
            <person name="Ng V."/>
            <person name="Clum A."/>
            <person name="Steindorff A."/>
            <person name="Ohm R.A."/>
            <person name="Martin F."/>
            <person name="Silar P."/>
            <person name="Natvig D.O."/>
            <person name="Lalanne C."/>
            <person name="Gautier V."/>
            <person name="Ament-Velasquez S.L."/>
            <person name="Kruys A."/>
            <person name="Hutchinson M.I."/>
            <person name="Powell A.J."/>
            <person name="Barry K."/>
            <person name="Miller A.N."/>
            <person name="Grigoriev I.V."/>
            <person name="Debuchy R."/>
            <person name="Gladieux P."/>
            <person name="Hiltunen Thoren M."/>
            <person name="Johannesson H."/>
        </authorList>
    </citation>
    <scope>NUCLEOTIDE SEQUENCE</scope>
    <source>
        <strain evidence="3">PSN293</strain>
    </source>
</reference>
<keyword evidence="4" id="KW-1185">Reference proteome</keyword>
<evidence type="ECO:0000313" key="3">
    <source>
        <dbReference type="EMBL" id="KAK4209751.1"/>
    </source>
</evidence>
<keyword evidence="2" id="KW-0812">Transmembrane</keyword>
<comment type="caution">
    <text evidence="3">The sequence shown here is derived from an EMBL/GenBank/DDBJ whole genome shotgun (WGS) entry which is preliminary data.</text>
</comment>
<name>A0AAN7B1Y7_9PEZI</name>
<sequence>METDQKPGHNRKPLTKHEWYSIWGRKIITTVSVGVLFGALPTYSIERTIQLNHIDLGGDLADCSGQMLALLVAVLPSVLLVLQVIGKCTEARKRRKKLKNTVEGKITESREKLQDLVRRSPQVTSGTTDSRLAGRL</sequence>
<organism evidence="3 4">
    <name type="scientific">Rhypophila decipiens</name>
    <dbReference type="NCBI Taxonomy" id="261697"/>
    <lineage>
        <taxon>Eukaryota</taxon>
        <taxon>Fungi</taxon>
        <taxon>Dikarya</taxon>
        <taxon>Ascomycota</taxon>
        <taxon>Pezizomycotina</taxon>
        <taxon>Sordariomycetes</taxon>
        <taxon>Sordariomycetidae</taxon>
        <taxon>Sordariales</taxon>
        <taxon>Naviculisporaceae</taxon>
        <taxon>Rhypophila</taxon>
    </lineage>
</organism>
<dbReference type="Proteomes" id="UP001301769">
    <property type="component" value="Unassembled WGS sequence"/>
</dbReference>
<dbReference type="EMBL" id="MU858195">
    <property type="protein sequence ID" value="KAK4209751.1"/>
    <property type="molecule type" value="Genomic_DNA"/>
</dbReference>
<feature type="transmembrane region" description="Helical" evidence="2">
    <location>
        <begin position="65"/>
        <end position="86"/>
    </location>
</feature>
<accession>A0AAN7B1Y7</accession>
<evidence type="ECO:0000313" key="4">
    <source>
        <dbReference type="Proteomes" id="UP001301769"/>
    </source>
</evidence>
<evidence type="ECO:0000256" key="2">
    <source>
        <dbReference type="SAM" id="Phobius"/>
    </source>
</evidence>
<protein>
    <submittedName>
        <fullName evidence="3">Uncharacterized protein</fullName>
    </submittedName>
</protein>
<keyword evidence="2" id="KW-0472">Membrane</keyword>
<evidence type="ECO:0000256" key="1">
    <source>
        <dbReference type="SAM" id="MobiDB-lite"/>
    </source>
</evidence>
<feature type="transmembrane region" description="Helical" evidence="2">
    <location>
        <begin position="27"/>
        <end position="45"/>
    </location>
</feature>
<gene>
    <name evidence="3" type="ORF">QBC37DRAFT_449748</name>
</gene>
<feature type="region of interest" description="Disordered" evidence="1">
    <location>
        <begin position="117"/>
        <end position="136"/>
    </location>
</feature>
<proteinExistence type="predicted"/>
<keyword evidence="2" id="KW-1133">Transmembrane helix</keyword>
<dbReference type="AlphaFoldDB" id="A0AAN7B1Y7"/>
<reference evidence="3" key="2">
    <citation type="submission" date="2023-05" db="EMBL/GenBank/DDBJ databases">
        <authorList>
            <consortium name="Lawrence Berkeley National Laboratory"/>
            <person name="Steindorff A."/>
            <person name="Hensen N."/>
            <person name="Bonometti L."/>
            <person name="Westerberg I."/>
            <person name="Brannstrom I.O."/>
            <person name="Guillou S."/>
            <person name="Cros-Aarteil S."/>
            <person name="Calhoun S."/>
            <person name="Haridas S."/>
            <person name="Kuo A."/>
            <person name="Mondo S."/>
            <person name="Pangilinan J."/>
            <person name="Riley R."/>
            <person name="Labutti K."/>
            <person name="Andreopoulos B."/>
            <person name="Lipzen A."/>
            <person name="Chen C."/>
            <person name="Yanf M."/>
            <person name="Daum C."/>
            <person name="Ng V."/>
            <person name="Clum A."/>
            <person name="Ohm R."/>
            <person name="Martin F."/>
            <person name="Silar P."/>
            <person name="Natvig D."/>
            <person name="Lalanne C."/>
            <person name="Gautier V."/>
            <person name="Ament-Velasquez S.L."/>
            <person name="Kruys A."/>
            <person name="Hutchinson M.I."/>
            <person name="Powell A.J."/>
            <person name="Barry K."/>
            <person name="Miller A.N."/>
            <person name="Grigoriev I.V."/>
            <person name="Debuchy R."/>
            <person name="Gladieux P."/>
            <person name="Thoren M.H."/>
            <person name="Johannesson H."/>
        </authorList>
    </citation>
    <scope>NUCLEOTIDE SEQUENCE</scope>
    <source>
        <strain evidence="3">PSN293</strain>
    </source>
</reference>